<feature type="transmembrane region" description="Helical" evidence="8">
    <location>
        <begin position="83"/>
        <end position="103"/>
    </location>
</feature>
<feature type="transmembrane region" description="Helical" evidence="8">
    <location>
        <begin position="21"/>
        <end position="44"/>
    </location>
</feature>
<dbReference type="Gene3D" id="1.20.1720.10">
    <property type="entry name" value="Multidrug resistance protein D"/>
    <property type="match status" value="1"/>
</dbReference>
<evidence type="ECO:0000256" key="3">
    <source>
        <dbReference type="ARBA" id="ARBA00022475"/>
    </source>
</evidence>
<feature type="transmembrane region" description="Helical" evidence="8">
    <location>
        <begin position="204"/>
        <end position="223"/>
    </location>
</feature>
<comment type="caution">
    <text evidence="10">The sequence shown here is derived from an EMBL/GenBank/DDBJ whole genome shotgun (WGS) entry which is preliminary data.</text>
</comment>
<dbReference type="InterPro" id="IPR036259">
    <property type="entry name" value="MFS_trans_sf"/>
</dbReference>
<keyword evidence="4 8" id="KW-0812">Transmembrane</keyword>
<evidence type="ECO:0000256" key="1">
    <source>
        <dbReference type="ARBA" id="ARBA00004651"/>
    </source>
</evidence>
<dbReference type="PANTHER" id="PTHR42718:SF24">
    <property type="entry name" value="MAJOR FACILITATOR SUPERFAMILY (MFS) PROFILE DOMAIN-CONTAINING PROTEIN"/>
    <property type="match status" value="1"/>
</dbReference>
<feature type="compositionally biased region" description="Acidic residues" evidence="7">
    <location>
        <begin position="484"/>
        <end position="495"/>
    </location>
</feature>
<evidence type="ECO:0000256" key="4">
    <source>
        <dbReference type="ARBA" id="ARBA00022692"/>
    </source>
</evidence>
<dbReference type="PROSITE" id="PS50850">
    <property type="entry name" value="MFS"/>
    <property type="match status" value="1"/>
</dbReference>
<evidence type="ECO:0000259" key="9">
    <source>
        <dbReference type="PROSITE" id="PS50850"/>
    </source>
</evidence>
<feature type="transmembrane region" description="Helical" evidence="8">
    <location>
        <begin position="361"/>
        <end position="387"/>
    </location>
</feature>
<feature type="domain" description="Major facilitator superfamily (MFS) profile" evidence="9">
    <location>
        <begin position="18"/>
        <end position="482"/>
    </location>
</feature>
<feature type="transmembrane region" description="Helical" evidence="8">
    <location>
        <begin position="146"/>
        <end position="166"/>
    </location>
</feature>
<proteinExistence type="predicted"/>
<dbReference type="Pfam" id="PF07690">
    <property type="entry name" value="MFS_1"/>
    <property type="match status" value="1"/>
</dbReference>
<evidence type="ECO:0000256" key="5">
    <source>
        <dbReference type="ARBA" id="ARBA00022989"/>
    </source>
</evidence>
<evidence type="ECO:0000313" key="10">
    <source>
        <dbReference type="EMBL" id="MFC2948840.1"/>
    </source>
</evidence>
<accession>A0ABV7A7G8</accession>
<dbReference type="RefSeq" id="WP_390306267.1">
    <property type="nucleotide sequence ID" value="NZ_JBHRRZ010000016.1"/>
</dbReference>
<feature type="transmembrane region" description="Helical" evidence="8">
    <location>
        <begin position="172"/>
        <end position="192"/>
    </location>
</feature>
<dbReference type="Gene3D" id="1.20.1250.20">
    <property type="entry name" value="MFS general substrate transporter like domains"/>
    <property type="match status" value="1"/>
</dbReference>
<reference evidence="11" key="1">
    <citation type="journal article" date="2019" name="Int. J. Syst. Evol. Microbiol.">
        <title>The Global Catalogue of Microorganisms (GCM) 10K type strain sequencing project: providing services to taxonomists for standard genome sequencing and annotation.</title>
        <authorList>
            <consortium name="The Broad Institute Genomics Platform"/>
            <consortium name="The Broad Institute Genome Sequencing Center for Infectious Disease"/>
            <person name="Wu L."/>
            <person name="Ma J."/>
        </authorList>
    </citation>
    <scope>NUCLEOTIDE SEQUENCE [LARGE SCALE GENOMIC DNA]</scope>
    <source>
        <strain evidence="11">KCTC 13193</strain>
    </source>
</reference>
<dbReference type="PANTHER" id="PTHR42718">
    <property type="entry name" value="MAJOR FACILITATOR SUPERFAMILY MULTIDRUG TRANSPORTER MFSC"/>
    <property type="match status" value="1"/>
</dbReference>
<keyword evidence="3" id="KW-1003">Cell membrane</keyword>
<evidence type="ECO:0000313" key="11">
    <source>
        <dbReference type="Proteomes" id="UP001595387"/>
    </source>
</evidence>
<feature type="transmembrane region" description="Helical" evidence="8">
    <location>
        <begin position="109"/>
        <end position="134"/>
    </location>
</feature>
<dbReference type="Proteomes" id="UP001595387">
    <property type="component" value="Unassembled WGS sequence"/>
</dbReference>
<evidence type="ECO:0000256" key="6">
    <source>
        <dbReference type="ARBA" id="ARBA00023136"/>
    </source>
</evidence>
<organism evidence="10 11">
    <name type="scientific">Virgibacillus sediminis</name>
    <dbReference type="NCBI Taxonomy" id="202260"/>
    <lineage>
        <taxon>Bacteria</taxon>
        <taxon>Bacillati</taxon>
        <taxon>Bacillota</taxon>
        <taxon>Bacilli</taxon>
        <taxon>Bacillales</taxon>
        <taxon>Bacillaceae</taxon>
        <taxon>Virgibacillus</taxon>
    </lineage>
</organism>
<dbReference type="InterPro" id="IPR020846">
    <property type="entry name" value="MFS_dom"/>
</dbReference>
<keyword evidence="2" id="KW-0813">Transport</keyword>
<feature type="transmembrane region" description="Helical" evidence="8">
    <location>
        <begin position="459"/>
        <end position="477"/>
    </location>
</feature>
<feature type="transmembrane region" description="Helical" evidence="8">
    <location>
        <begin position="56"/>
        <end position="76"/>
    </location>
</feature>
<feature type="transmembrane region" description="Helical" evidence="8">
    <location>
        <begin position="271"/>
        <end position="296"/>
    </location>
</feature>
<name>A0ABV7A7G8_9BACI</name>
<dbReference type="PRINTS" id="PR01036">
    <property type="entry name" value="TCRTETB"/>
</dbReference>
<dbReference type="CDD" id="cd17503">
    <property type="entry name" value="MFS_LmrB_MDR_like"/>
    <property type="match status" value="1"/>
</dbReference>
<dbReference type="NCBIfam" id="TIGR00711">
    <property type="entry name" value="efflux_EmrB"/>
    <property type="match status" value="1"/>
</dbReference>
<gene>
    <name evidence="10" type="ORF">ACFODW_10890</name>
</gene>
<dbReference type="InterPro" id="IPR004638">
    <property type="entry name" value="EmrB-like"/>
</dbReference>
<keyword evidence="5 8" id="KW-1133">Transmembrane helix</keyword>
<dbReference type="EMBL" id="JBHRRZ010000016">
    <property type="protein sequence ID" value="MFC2948840.1"/>
    <property type="molecule type" value="Genomic_DNA"/>
</dbReference>
<evidence type="ECO:0000256" key="8">
    <source>
        <dbReference type="SAM" id="Phobius"/>
    </source>
</evidence>
<dbReference type="InterPro" id="IPR011701">
    <property type="entry name" value="MFS"/>
</dbReference>
<comment type="subcellular location">
    <subcellularLocation>
        <location evidence="1">Cell membrane</location>
        <topology evidence="1">Multi-pass membrane protein</topology>
    </subcellularLocation>
</comment>
<dbReference type="SUPFAM" id="SSF103473">
    <property type="entry name" value="MFS general substrate transporter"/>
    <property type="match status" value="1"/>
</dbReference>
<evidence type="ECO:0000256" key="7">
    <source>
        <dbReference type="SAM" id="MobiDB-lite"/>
    </source>
</evidence>
<feature type="transmembrane region" description="Helical" evidence="8">
    <location>
        <begin position="337"/>
        <end position="355"/>
    </location>
</feature>
<keyword evidence="6 8" id="KW-0472">Membrane</keyword>
<keyword evidence="11" id="KW-1185">Reference proteome</keyword>
<feature type="region of interest" description="Disordered" evidence="7">
    <location>
        <begin position="484"/>
        <end position="512"/>
    </location>
</feature>
<feature type="transmembrane region" description="Helical" evidence="8">
    <location>
        <begin position="229"/>
        <end position="250"/>
    </location>
</feature>
<feature type="transmembrane region" description="Helical" evidence="8">
    <location>
        <begin position="308"/>
        <end position="325"/>
    </location>
</feature>
<evidence type="ECO:0000256" key="2">
    <source>
        <dbReference type="ARBA" id="ARBA00022448"/>
    </source>
</evidence>
<sequence>MKDRSAFIDATEVAKGPIISVMVLGAFVAILNQTLLNVALPVMIVDLEMSANAAQSLTTIFMLVNGILIPITAFLMEKFSTRQLFLTAMSLFAVGTLICALSFSYPSLLIGRIVQAAGAGIMMPLLMNVILSLFPVDRRGSAMGMIGLAMMFAPAIGPTLSGIVVQSYSWRVLFYIVLPIAVIDVILAFFLLRNVTKLTNPKVDVPSIILSTFAFGGLLYGFSSAGEKGWTSMEVLFPLCAGTLIMVFFISRQLKMKTPMLEFRVFKYNMFTLTTIINVVVTMSMFAAMILIPIYLQNIRGFSPLESGLLLLPGALISAVMSPLTGKLFDRIGARPLALAGLGIIAVTTYMFSSLTDETGYYFMMAAYSTRMIGISLIMMPIMTAGLNQLPKRLYAHGTAMSNTLRQMSGSIGTAFLVTVMTAQTARHLADYMPAAEGMTDQQLIQLENLATIEGINDSFMVATICAILGFFLSFFIKRVRPADEEEVSSSEQQEDGQLTAAGAGKISLENR</sequence>
<protein>
    <submittedName>
        <fullName evidence="10">DHA2 family efflux MFS transporter permease subunit</fullName>
    </submittedName>
</protein>
<feature type="transmembrane region" description="Helical" evidence="8">
    <location>
        <begin position="408"/>
        <end position="426"/>
    </location>
</feature>